<evidence type="ECO:0000313" key="2">
    <source>
        <dbReference type="Proteomes" id="UP001177021"/>
    </source>
</evidence>
<dbReference type="Proteomes" id="UP001177021">
    <property type="component" value="Unassembled WGS sequence"/>
</dbReference>
<dbReference type="EMBL" id="CASHSV030000206">
    <property type="protein sequence ID" value="CAJ2652520.1"/>
    <property type="molecule type" value="Genomic_DNA"/>
</dbReference>
<accession>A0ACB0K6H2</accession>
<evidence type="ECO:0000313" key="1">
    <source>
        <dbReference type="EMBL" id="CAJ2652520.1"/>
    </source>
</evidence>
<sequence>MAETLLFLLLILSFFIIAYIIIFFTTIVLHLPPSPPTIHLIGHLHLLTPSLYKSFHSISIKHGPLPHLRLGPSRSLLLVSCASSSASIFKTNDLSFSSRPAFTFADKLPYGTSGFITAPYGPYWRFMKKLCMTELLSGRQLERSMSIRRDEIERSVKRVLENAGVATAVDLGAELMKFTNNVTCRMAMSTRCSEKCEDAEKIRKLVKESFELAAKLCFGDVLGPFKELTFWIYGKRAMDVSKKYDELLEKVLKKHEDKRSSSHRNGDDNERDIMDIPLDDSYQSLLFGSIHCRHRDFSRSYAMGNGSAEAMQWAMAELLNHPEAFHKVRNEIESVTQNVRLVEESDIPNLPYLQAVVKETLRLYPPGPVTTRECNQDCKINGFDIPAKTAVAINLYAIMRDPEIWEDPNEFHPERFLKEKDDQSSDYDYQNDDKRMEFNFVPFGAGRRGCPGTALAF</sequence>
<comment type="caution">
    <text evidence="1">The sequence shown here is derived from an EMBL/GenBank/DDBJ whole genome shotgun (WGS) entry which is preliminary data.</text>
</comment>
<organism evidence="1 2">
    <name type="scientific">Trifolium pratense</name>
    <name type="common">Red clover</name>
    <dbReference type="NCBI Taxonomy" id="57577"/>
    <lineage>
        <taxon>Eukaryota</taxon>
        <taxon>Viridiplantae</taxon>
        <taxon>Streptophyta</taxon>
        <taxon>Embryophyta</taxon>
        <taxon>Tracheophyta</taxon>
        <taxon>Spermatophyta</taxon>
        <taxon>Magnoliopsida</taxon>
        <taxon>eudicotyledons</taxon>
        <taxon>Gunneridae</taxon>
        <taxon>Pentapetalae</taxon>
        <taxon>rosids</taxon>
        <taxon>fabids</taxon>
        <taxon>Fabales</taxon>
        <taxon>Fabaceae</taxon>
        <taxon>Papilionoideae</taxon>
        <taxon>50 kb inversion clade</taxon>
        <taxon>NPAAA clade</taxon>
        <taxon>Hologalegina</taxon>
        <taxon>IRL clade</taxon>
        <taxon>Trifolieae</taxon>
        <taxon>Trifolium</taxon>
    </lineage>
</organism>
<proteinExistence type="predicted"/>
<name>A0ACB0K6H2_TRIPR</name>
<reference evidence="1" key="1">
    <citation type="submission" date="2023-10" db="EMBL/GenBank/DDBJ databases">
        <authorList>
            <person name="Rodriguez Cubillos JULIANA M."/>
            <person name="De Vega J."/>
        </authorList>
    </citation>
    <scope>NUCLEOTIDE SEQUENCE</scope>
</reference>
<protein>
    <submittedName>
        <fullName evidence="1">Uncharacterized protein</fullName>
    </submittedName>
</protein>
<gene>
    <name evidence="1" type="ORF">MILVUS5_LOCUS19993</name>
</gene>
<keyword evidence="2" id="KW-1185">Reference proteome</keyword>